<evidence type="ECO:0008006" key="5">
    <source>
        <dbReference type="Google" id="ProtNLM"/>
    </source>
</evidence>
<feature type="transmembrane region" description="Helical" evidence="2">
    <location>
        <begin position="172"/>
        <end position="192"/>
    </location>
</feature>
<reference evidence="3 4" key="2">
    <citation type="journal article" date="2003" name="Nat. Biotechnol.">
        <title>Complete genome sequence and comparative analysis of the industrial microorganism Streptomyces avermitilis.</title>
        <authorList>
            <person name="Ikeda H."/>
            <person name="Ishikawa J."/>
            <person name="Hanamoto A."/>
            <person name="Shinose M."/>
            <person name="Kikuchi H."/>
            <person name="Shiba T."/>
            <person name="Sakaki Y."/>
            <person name="Hattori M."/>
            <person name="Omura S."/>
        </authorList>
    </citation>
    <scope>NUCLEOTIDE SEQUENCE [LARGE SCALE GENOMIC DNA]</scope>
    <source>
        <strain evidence="4">ATCC 31267 / DSM 46492 / JCM 5070 / NBRC 14893 / NCIMB 12804 / NRRL 8165 / MA-4680</strain>
    </source>
</reference>
<proteinExistence type="predicted"/>
<keyword evidence="4" id="KW-1185">Reference proteome</keyword>
<feature type="compositionally biased region" description="Low complexity" evidence="1">
    <location>
        <begin position="1"/>
        <end position="13"/>
    </location>
</feature>
<protein>
    <recommendedName>
        <fullName evidence="5">DUF2079 domain-containing protein</fullName>
    </recommendedName>
</protein>
<keyword evidence="2" id="KW-1133">Transmembrane helix</keyword>
<evidence type="ECO:0000313" key="3">
    <source>
        <dbReference type="EMBL" id="BAC67783.1"/>
    </source>
</evidence>
<reference evidence="3 4" key="3">
    <citation type="journal article" date="2014" name="J. Ind. Microbiol. Biotechnol.">
        <title>Genome mining of the Streptomyces avermitilis genome and development of genome-minimized hosts for heterologous expression of biosynthetic gene clusters.</title>
        <authorList>
            <person name="Ikeda H."/>
            <person name="Shin-ya K."/>
            <person name="Omura S."/>
        </authorList>
    </citation>
    <scope>NUCLEOTIDE SEQUENCE [LARGE SCALE GENOMIC DNA]</scope>
    <source>
        <strain evidence="4">ATCC 31267 / DSM 46492 / JCM 5070 / NBRC 14893 / NCIMB 12804 / NRRL 8165 / MA-4680</strain>
    </source>
</reference>
<organism evidence="3 4">
    <name type="scientific">Streptomyces avermitilis (strain ATCC 31267 / DSM 46492 / JCM 5070 / NBRC 14893 / NCIMB 12804 / NRRL 8165 / MA-4680)</name>
    <dbReference type="NCBI Taxonomy" id="227882"/>
    <lineage>
        <taxon>Bacteria</taxon>
        <taxon>Bacillati</taxon>
        <taxon>Actinomycetota</taxon>
        <taxon>Actinomycetes</taxon>
        <taxon>Kitasatosporales</taxon>
        <taxon>Streptomycetaceae</taxon>
        <taxon>Streptomyces</taxon>
    </lineage>
</organism>
<accession>Q82RR9</accession>
<feature type="transmembrane region" description="Helical" evidence="2">
    <location>
        <begin position="139"/>
        <end position="160"/>
    </location>
</feature>
<dbReference type="HOGENOM" id="CLU_029114_0_0_11"/>
<evidence type="ECO:0000313" key="4">
    <source>
        <dbReference type="Proteomes" id="UP000000428"/>
    </source>
</evidence>
<feature type="region of interest" description="Disordered" evidence="1">
    <location>
        <begin position="1"/>
        <end position="52"/>
    </location>
</feature>
<name>Q82RR9_STRAW</name>
<evidence type="ECO:0000256" key="1">
    <source>
        <dbReference type="SAM" id="MobiDB-lite"/>
    </source>
</evidence>
<reference evidence="3 4" key="1">
    <citation type="journal article" date="2001" name="Proc. Natl. Acad. Sci. U.S.A.">
        <title>Genome sequence of an industrial microorganism Streptomyces avermitilis: deducing the ability of producing secondary metabolites.</title>
        <authorList>
            <person name="Omura S."/>
            <person name="Ikeda H."/>
            <person name="Ishikawa J."/>
            <person name="Hanamoto A."/>
            <person name="Takahashi C."/>
            <person name="Shinose M."/>
            <person name="Takahashi Y."/>
            <person name="Horikawa H."/>
            <person name="Nakazawa H."/>
            <person name="Osonoe T."/>
            <person name="Kikuchi H."/>
            <person name="Shiba T."/>
            <person name="Sakaki Y."/>
            <person name="Hattori M."/>
        </authorList>
    </citation>
    <scope>NUCLEOTIDE SEQUENCE [LARGE SCALE GENOMIC DNA]</scope>
    <source>
        <strain evidence="4">ATCC 31267 / DSM 46492 / JCM 5070 / NBRC 14893 / NCIMB 12804 / NRRL 8165 / MA-4680</strain>
    </source>
</reference>
<keyword evidence="2" id="KW-0812">Transmembrane</keyword>
<feature type="transmembrane region" description="Helical" evidence="2">
    <location>
        <begin position="321"/>
        <end position="341"/>
    </location>
</feature>
<dbReference type="InterPro" id="IPR018650">
    <property type="entry name" value="STSV1_Orf64"/>
</dbReference>
<feature type="transmembrane region" description="Helical" evidence="2">
    <location>
        <begin position="387"/>
        <end position="406"/>
    </location>
</feature>
<gene>
    <name evidence="3" type="ORF">SAVERM_74</name>
</gene>
<dbReference type="Proteomes" id="UP000000428">
    <property type="component" value="Chromosome"/>
</dbReference>
<dbReference type="eggNOG" id="COG3463">
    <property type="taxonomic scope" value="Bacteria"/>
</dbReference>
<dbReference type="EMBL" id="BA000030">
    <property type="protein sequence ID" value="BAC67783.1"/>
    <property type="molecule type" value="Genomic_DNA"/>
</dbReference>
<feature type="transmembrane region" description="Helical" evidence="2">
    <location>
        <begin position="59"/>
        <end position="78"/>
    </location>
</feature>
<dbReference type="KEGG" id="sma:SAVERM_74"/>
<evidence type="ECO:0000256" key="2">
    <source>
        <dbReference type="SAM" id="Phobius"/>
    </source>
</evidence>
<feature type="transmembrane region" description="Helical" evidence="2">
    <location>
        <begin position="361"/>
        <end position="380"/>
    </location>
</feature>
<feature type="transmembrane region" description="Helical" evidence="2">
    <location>
        <begin position="222"/>
        <end position="245"/>
    </location>
</feature>
<keyword evidence="2" id="KW-0472">Membrane</keyword>
<dbReference type="Pfam" id="PF09852">
    <property type="entry name" value="DUF2079"/>
    <property type="match status" value="1"/>
</dbReference>
<feature type="transmembrane region" description="Helical" evidence="2">
    <location>
        <begin position="257"/>
        <end position="278"/>
    </location>
</feature>
<dbReference type="AlphaFoldDB" id="Q82RR9"/>
<sequence length="513" mass="54596">MLGAPAHRAASAAPVIRRTKGPDMPTRLTALLSPSRPSRPSRDDAAGPVAGTARPARGAGWATALSLALVCFVTYAALSVRLHQRMLTTGYDLGIFEQAVRSYAHGHLPVAELKGPGFPLLGDHFSPVLALLAPLYRVWPAPVTLLVAQAALFAVAVIPLARWAEEVRGRRAALVVGLGYGASWGVAQAVGFDFHEVCFAVPLLALSLTAVGRGRARAAALWALPLLLVKEDLGLTVAVVGLLIARTGERDDRRRGGALVLAGVLGSFLEMLVVIPAFNPGGTFAYSSSVPGAGSATPGAGELLLHYTVGLVTPDTKAQTVLALLSVTGFLAVRSPLLWAALPTLLWRFASDNQAYWGTGYHYSAVLMPVLFAAFVDALTRPGPVRYALAASAAVTVLLLPQFPLWQLTQPATWHTDSRLASARRLMDRIPDGATVAASNRLVPQLTNRARVSVFGLGGSRPDAEWIIDDSAQPQGWPIAPDDDRRLLSEVRNNGRYRTVADQDGYVLLQRRP</sequence>